<comment type="subcellular location">
    <subcellularLocation>
        <location evidence="1">Membrane</location>
        <topology evidence="1">Multi-pass membrane protein</topology>
    </subcellularLocation>
</comment>
<dbReference type="InterPro" id="IPR023271">
    <property type="entry name" value="Aquaporin-like"/>
</dbReference>
<dbReference type="RefSeq" id="WP_212686164.1">
    <property type="nucleotide sequence ID" value="NZ_JAGSPN010000001.1"/>
</dbReference>
<name>A0A941DJL5_9BURK</name>
<feature type="transmembrane region" description="Helical" evidence="6">
    <location>
        <begin position="544"/>
        <end position="564"/>
    </location>
</feature>
<feature type="transmembrane region" description="Helical" evidence="6">
    <location>
        <begin position="348"/>
        <end position="370"/>
    </location>
</feature>
<evidence type="ECO:0000256" key="1">
    <source>
        <dbReference type="ARBA" id="ARBA00004141"/>
    </source>
</evidence>
<feature type="region of interest" description="Disordered" evidence="5">
    <location>
        <begin position="697"/>
        <end position="731"/>
    </location>
</feature>
<gene>
    <name evidence="7" type="ORF">KDM89_01420</name>
</gene>
<accession>A0A941DJL5</accession>
<evidence type="ECO:0000313" key="7">
    <source>
        <dbReference type="EMBL" id="MBR7780784.1"/>
    </source>
</evidence>
<dbReference type="Proteomes" id="UP000680067">
    <property type="component" value="Unassembled WGS sequence"/>
</dbReference>
<feature type="transmembrane region" description="Helical" evidence="6">
    <location>
        <begin position="376"/>
        <end position="397"/>
    </location>
</feature>
<feature type="transmembrane region" description="Helical" evidence="6">
    <location>
        <begin position="484"/>
        <end position="505"/>
    </location>
</feature>
<dbReference type="PIRSF" id="PIRSF015380">
    <property type="entry name" value="Site-sp_rcmb"/>
    <property type="match status" value="1"/>
</dbReference>
<dbReference type="Pfam" id="PF10136">
    <property type="entry name" value="SpecificRecomb"/>
    <property type="match status" value="1"/>
</dbReference>
<evidence type="ECO:0000256" key="4">
    <source>
        <dbReference type="ARBA" id="ARBA00023136"/>
    </source>
</evidence>
<proteinExistence type="predicted"/>
<protein>
    <submittedName>
        <fullName evidence="7">Site-specific recombinase</fullName>
    </submittedName>
</protein>
<dbReference type="AlphaFoldDB" id="A0A941DJL5"/>
<keyword evidence="4 6" id="KW-0472">Membrane</keyword>
<dbReference type="GO" id="GO:0016020">
    <property type="term" value="C:membrane"/>
    <property type="evidence" value="ECO:0007669"/>
    <property type="project" value="UniProtKB-SubCell"/>
</dbReference>
<dbReference type="EMBL" id="JAGSPN010000001">
    <property type="protein sequence ID" value="MBR7780784.1"/>
    <property type="molecule type" value="Genomic_DNA"/>
</dbReference>
<evidence type="ECO:0000313" key="8">
    <source>
        <dbReference type="Proteomes" id="UP000680067"/>
    </source>
</evidence>
<comment type="caution">
    <text evidence="7">The sequence shown here is derived from an EMBL/GenBank/DDBJ whole genome shotgun (WGS) entry which is preliminary data.</text>
</comment>
<evidence type="ECO:0000256" key="6">
    <source>
        <dbReference type="SAM" id="Phobius"/>
    </source>
</evidence>
<keyword evidence="8" id="KW-1185">Reference proteome</keyword>
<reference evidence="7" key="1">
    <citation type="submission" date="2021-04" db="EMBL/GenBank/DDBJ databases">
        <title>novel species isolated from subtropical streams in China.</title>
        <authorList>
            <person name="Lu H."/>
        </authorList>
    </citation>
    <scope>NUCLEOTIDE SEQUENCE</scope>
    <source>
        <strain evidence="7">LFS511W</strain>
    </source>
</reference>
<evidence type="ECO:0000256" key="5">
    <source>
        <dbReference type="SAM" id="MobiDB-lite"/>
    </source>
</evidence>
<sequence length="731" mass="81646">MSFDHILSCIAQAVHENPQTSDITHLRALINTIRPAKARDIQRATDNLRALCFLLRQRPAWRHALRCYLTQIVCRRKLVHLLTDTGITLNDGFWGAAATRVFNRLLPPLINDEYLKDVFGQIFDRDDDYLWVQGVSDEAWADLIRSLGGRLPKVRHTHKLMTDEVLNAVQVLSYRITTIGLEAELVRNYPAIEKFESPFLRQNDEINNYAETYRAWFHNPQLAREDSQHIAILLDQCDDIVQRIRKTAAQNGVSVSLTRLLLRLTQSMRRLRTLLALLDSRELRDTITLAVPLFKELVRADNRQHSVRELVQSNTELLSLQVTERAGRSGEHYVTSTREEWLAMMKSAMGAGLIVGFMALIKILFGAMAMAPFGYALLYSLNYSAGFVLVHILHFTIATKQPAMTAAVIARTIDQGKQKLDELTELIVRVIRSQLIAIAGNIVLAMPTALIIAWLWYGFTGDHLVSPQKAEHLLHDLDPLHSMALPHAAIAGVCLFLSGLISGYYDNKASYAQIPARLRQLGWLRRLLGEQRLQRMTDYIGQHLGALAGNFFFGVMLGSIGQFGQFFGLPVDIRHITFSSANFVFALTGLEYAVSWQAMLYSFIGVLLIGLVNLGVSFSLALMVALRSRRASFGLSGPLVGLLWKRFRHGARDFFLPEKPLAAGMTAGEGWVAQEPVLAQEAANDALLEQQTDAANSTADNAATVKNDMPVDETASVSTDPAVAGRQQKLL</sequence>
<keyword evidence="2 6" id="KW-0812">Transmembrane</keyword>
<feature type="transmembrane region" description="Helical" evidence="6">
    <location>
        <begin position="435"/>
        <end position="457"/>
    </location>
</feature>
<evidence type="ECO:0000256" key="2">
    <source>
        <dbReference type="ARBA" id="ARBA00022692"/>
    </source>
</evidence>
<keyword evidence="3 6" id="KW-1133">Transmembrane helix</keyword>
<dbReference type="InterPro" id="IPR011385">
    <property type="entry name" value="Site-sp_rcmbase"/>
</dbReference>
<evidence type="ECO:0000256" key="3">
    <source>
        <dbReference type="ARBA" id="ARBA00022989"/>
    </source>
</evidence>
<dbReference type="Gene3D" id="1.20.1080.10">
    <property type="entry name" value="Glycerol uptake facilitator protein"/>
    <property type="match status" value="1"/>
</dbReference>
<organism evidence="7 8">
    <name type="scientific">Undibacterium luofuense</name>
    <dbReference type="NCBI Taxonomy" id="2828733"/>
    <lineage>
        <taxon>Bacteria</taxon>
        <taxon>Pseudomonadati</taxon>
        <taxon>Pseudomonadota</taxon>
        <taxon>Betaproteobacteria</taxon>
        <taxon>Burkholderiales</taxon>
        <taxon>Oxalobacteraceae</taxon>
        <taxon>Undibacterium</taxon>
    </lineage>
</organism>
<feature type="transmembrane region" description="Helical" evidence="6">
    <location>
        <begin position="600"/>
        <end position="626"/>
    </location>
</feature>